<dbReference type="PIRSF" id="PIRSF015592">
    <property type="entry name" value="Prld-crbxl_pptds"/>
    <property type="match status" value="1"/>
</dbReference>
<evidence type="ECO:0000256" key="4">
    <source>
        <dbReference type="ARBA" id="ARBA00022801"/>
    </source>
</evidence>
<evidence type="ECO:0000256" key="1">
    <source>
        <dbReference type="ARBA" id="ARBA00006641"/>
    </source>
</evidence>
<dbReference type="InterPro" id="IPR016125">
    <property type="entry name" value="Peptidase_C15-like"/>
</dbReference>
<evidence type="ECO:0000256" key="5">
    <source>
        <dbReference type="ARBA" id="ARBA00022807"/>
    </source>
</evidence>
<dbReference type="SUPFAM" id="SSF53182">
    <property type="entry name" value="Pyrrolidone carboxyl peptidase (pyroglutamate aminopeptidase)"/>
    <property type="match status" value="1"/>
</dbReference>
<dbReference type="GO" id="GO:0005829">
    <property type="term" value="C:cytosol"/>
    <property type="evidence" value="ECO:0007669"/>
    <property type="project" value="InterPro"/>
</dbReference>
<dbReference type="GO" id="GO:0006508">
    <property type="term" value="P:proteolysis"/>
    <property type="evidence" value="ECO:0007669"/>
    <property type="project" value="UniProtKB-KW"/>
</dbReference>
<gene>
    <name evidence="6" type="ORF">L798_09684</name>
</gene>
<dbReference type="MEROPS" id="C15.A03"/>
<proteinExistence type="inferred from homology"/>
<dbReference type="PRINTS" id="PR00706">
    <property type="entry name" value="PYROGLUPTASE"/>
</dbReference>
<sequence length="196" mass="21804">SEDTVVVTGFGPFKNYKINASWEAVKLLPSMNIEEEFGIKLIIHEIPVTYGYVTENVPVLWRVHNPMLVVHVGVSGLATGLTLEQEAHKSGYCKTDVEGKLPPRNEVGSGKAEVIRPLFDVEDVCKEVDNTEIGIPTFCSSNAGRYLCEFTYFTSLNIDNLRTIFIHVPELNNPFSAADLAKGIKAILRILIKKLR</sequence>
<keyword evidence="4" id="KW-0378">Hydrolase</keyword>
<reference evidence="6 7" key="1">
    <citation type="journal article" date="2014" name="Nat. Commun.">
        <title>Molecular traces of alternative social organization in a termite genome.</title>
        <authorList>
            <person name="Terrapon N."/>
            <person name="Li C."/>
            <person name="Robertson H.M."/>
            <person name="Ji L."/>
            <person name="Meng X."/>
            <person name="Booth W."/>
            <person name="Chen Z."/>
            <person name="Childers C.P."/>
            <person name="Glastad K.M."/>
            <person name="Gokhale K."/>
            <person name="Gowin J."/>
            <person name="Gronenberg W."/>
            <person name="Hermansen R.A."/>
            <person name="Hu H."/>
            <person name="Hunt B.G."/>
            <person name="Huylmans A.K."/>
            <person name="Khalil S.M."/>
            <person name="Mitchell R.D."/>
            <person name="Munoz-Torres M.C."/>
            <person name="Mustard J.A."/>
            <person name="Pan H."/>
            <person name="Reese J.T."/>
            <person name="Scharf M.E."/>
            <person name="Sun F."/>
            <person name="Vogel H."/>
            <person name="Xiao J."/>
            <person name="Yang W."/>
            <person name="Yang Z."/>
            <person name="Yang Z."/>
            <person name="Zhou J."/>
            <person name="Zhu J."/>
            <person name="Brent C.S."/>
            <person name="Elsik C.G."/>
            <person name="Goodisman M.A."/>
            <person name="Liberles D.A."/>
            <person name="Roe R.M."/>
            <person name="Vargo E.L."/>
            <person name="Vilcinskas A."/>
            <person name="Wang J."/>
            <person name="Bornberg-Bauer E."/>
            <person name="Korb J."/>
            <person name="Zhang G."/>
            <person name="Liebig J."/>
        </authorList>
    </citation>
    <scope>NUCLEOTIDE SEQUENCE [LARGE SCALE GENOMIC DNA]</scope>
    <source>
        <tissue evidence="6">Whole organism</tissue>
    </source>
</reference>
<dbReference type="eggNOG" id="KOG4755">
    <property type="taxonomic scope" value="Eukaryota"/>
</dbReference>
<keyword evidence="3" id="KW-0645">Protease</keyword>
<keyword evidence="2" id="KW-0963">Cytoplasm</keyword>
<evidence type="ECO:0008006" key="8">
    <source>
        <dbReference type="Google" id="ProtNLM"/>
    </source>
</evidence>
<dbReference type="AlphaFoldDB" id="A0A067R088"/>
<keyword evidence="7" id="KW-1185">Reference proteome</keyword>
<dbReference type="FunCoup" id="A0A067R088">
    <property type="interactions" value="95"/>
</dbReference>
<accession>A0A067R088</accession>
<evidence type="ECO:0000256" key="2">
    <source>
        <dbReference type="ARBA" id="ARBA00022490"/>
    </source>
</evidence>
<dbReference type="CDD" id="cd00501">
    <property type="entry name" value="Peptidase_C15"/>
    <property type="match status" value="1"/>
</dbReference>
<dbReference type="EMBL" id="KK852804">
    <property type="protein sequence ID" value="KDR16265.1"/>
    <property type="molecule type" value="Genomic_DNA"/>
</dbReference>
<dbReference type="InterPro" id="IPR036440">
    <property type="entry name" value="Peptidase_C15-like_sf"/>
</dbReference>
<dbReference type="GO" id="GO:0016920">
    <property type="term" value="F:pyroglutamyl-peptidase activity"/>
    <property type="evidence" value="ECO:0007669"/>
    <property type="project" value="InterPro"/>
</dbReference>
<evidence type="ECO:0000256" key="3">
    <source>
        <dbReference type="ARBA" id="ARBA00022670"/>
    </source>
</evidence>
<feature type="non-terminal residue" evidence="6">
    <location>
        <position position="196"/>
    </location>
</feature>
<dbReference type="OMA" id="KLAYNHK"/>
<feature type="non-terminal residue" evidence="6">
    <location>
        <position position="1"/>
    </location>
</feature>
<protein>
    <recommendedName>
        <fullName evidence="8">Pyroglutamyl-peptidase 1</fullName>
    </recommendedName>
</protein>
<organism evidence="6 7">
    <name type="scientific">Zootermopsis nevadensis</name>
    <name type="common">Dampwood termite</name>
    <dbReference type="NCBI Taxonomy" id="136037"/>
    <lineage>
        <taxon>Eukaryota</taxon>
        <taxon>Metazoa</taxon>
        <taxon>Ecdysozoa</taxon>
        <taxon>Arthropoda</taxon>
        <taxon>Hexapoda</taxon>
        <taxon>Insecta</taxon>
        <taxon>Pterygota</taxon>
        <taxon>Neoptera</taxon>
        <taxon>Polyneoptera</taxon>
        <taxon>Dictyoptera</taxon>
        <taxon>Blattodea</taxon>
        <taxon>Blattoidea</taxon>
        <taxon>Termitoidae</taxon>
        <taxon>Termopsidae</taxon>
        <taxon>Zootermopsis</taxon>
    </lineage>
</organism>
<evidence type="ECO:0000313" key="7">
    <source>
        <dbReference type="Proteomes" id="UP000027135"/>
    </source>
</evidence>
<dbReference type="Gene3D" id="3.40.630.20">
    <property type="entry name" value="Peptidase C15, pyroglutamyl peptidase I-like"/>
    <property type="match status" value="1"/>
</dbReference>
<comment type="similarity">
    <text evidence="1">Belongs to the peptidase C15 family.</text>
</comment>
<dbReference type="Proteomes" id="UP000027135">
    <property type="component" value="Unassembled WGS sequence"/>
</dbReference>
<name>A0A067R088_ZOONE</name>
<dbReference type="InterPro" id="IPR000816">
    <property type="entry name" value="Peptidase_C15"/>
</dbReference>
<keyword evidence="5" id="KW-0788">Thiol protease</keyword>
<dbReference type="PANTHER" id="PTHR23402:SF1">
    <property type="entry name" value="PYROGLUTAMYL-PEPTIDASE I"/>
    <property type="match status" value="1"/>
</dbReference>
<dbReference type="Pfam" id="PF01470">
    <property type="entry name" value="Peptidase_C15"/>
    <property type="match status" value="1"/>
</dbReference>
<evidence type="ECO:0000313" key="6">
    <source>
        <dbReference type="EMBL" id="KDR16265.1"/>
    </source>
</evidence>
<dbReference type="InParanoid" id="A0A067R088"/>
<dbReference type="PANTHER" id="PTHR23402">
    <property type="entry name" value="PROTEASE FAMILY C15 PYROGLUTAMYL-PEPTIDASE I-RELATED"/>
    <property type="match status" value="1"/>
</dbReference>